<feature type="chain" id="PRO_5016060266" evidence="1">
    <location>
        <begin position="21"/>
        <end position="67"/>
    </location>
</feature>
<comment type="caution">
    <text evidence="2">The sequence shown here is derived from an EMBL/GenBank/DDBJ whole genome shotgun (WGS) entry which is preliminary data.</text>
</comment>
<dbReference type="EMBL" id="QKVK01000001">
    <property type="protein sequence ID" value="PZF78355.1"/>
    <property type="molecule type" value="Genomic_DNA"/>
</dbReference>
<evidence type="ECO:0000256" key="1">
    <source>
        <dbReference type="SAM" id="SignalP"/>
    </source>
</evidence>
<keyword evidence="3" id="KW-1185">Reference proteome</keyword>
<gene>
    <name evidence="2" type="ORF">DK847_00590</name>
</gene>
<organism evidence="2 3">
    <name type="scientific">Aestuariivirga litoralis</name>
    <dbReference type="NCBI Taxonomy" id="2650924"/>
    <lineage>
        <taxon>Bacteria</taxon>
        <taxon>Pseudomonadati</taxon>
        <taxon>Pseudomonadota</taxon>
        <taxon>Alphaproteobacteria</taxon>
        <taxon>Hyphomicrobiales</taxon>
        <taxon>Aestuariivirgaceae</taxon>
        <taxon>Aestuariivirga</taxon>
    </lineage>
</organism>
<proteinExistence type="predicted"/>
<dbReference type="Proteomes" id="UP000248795">
    <property type="component" value="Unassembled WGS sequence"/>
</dbReference>
<protein>
    <submittedName>
        <fullName evidence="2">Uncharacterized protein</fullName>
    </submittedName>
</protein>
<name>A0A2W2ASQ2_9HYPH</name>
<dbReference type="RefSeq" id="WP_111195682.1">
    <property type="nucleotide sequence ID" value="NZ_QKVK01000001.1"/>
</dbReference>
<accession>A0A2W2ASQ2</accession>
<evidence type="ECO:0000313" key="3">
    <source>
        <dbReference type="Proteomes" id="UP000248795"/>
    </source>
</evidence>
<evidence type="ECO:0000313" key="2">
    <source>
        <dbReference type="EMBL" id="PZF78355.1"/>
    </source>
</evidence>
<dbReference type="AlphaFoldDB" id="A0A2W2ASQ2"/>
<sequence>MKRTTLYMLIALATAASALASVSPKEATSIEPASRNETVIEKNQAFPLVGPLTVQECLNEDCTQLRS</sequence>
<reference evidence="3" key="1">
    <citation type="submission" date="2018-06" db="EMBL/GenBank/DDBJ databases">
        <title>Aestuariibacter litoralis strain KCTC 52945T.</title>
        <authorList>
            <person name="Li X."/>
            <person name="Salam N."/>
            <person name="Li J.-L."/>
            <person name="Chen Y.-M."/>
            <person name="Yang Z.-W."/>
            <person name="Zhang L.-Y."/>
            <person name="Han M.-X."/>
            <person name="Xiao M."/>
            <person name="Li W.-J."/>
        </authorList>
    </citation>
    <scope>NUCLEOTIDE SEQUENCE [LARGE SCALE GENOMIC DNA]</scope>
    <source>
        <strain evidence="3">KCTC 52945</strain>
    </source>
</reference>
<keyword evidence="1" id="KW-0732">Signal</keyword>
<feature type="signal peptide" evidence="1">
    <location>
        <begin position="1"/>
        <end position="20"/>
    </location>
</feature>